<feature type="non-terminal residue" evidence="1">
    <location>
        <position position="81"/>
    </location>
</feature>
<evidence type="ECO:0000313" key="2">
    <source>
        <dbReference type="Proteomes" id="UP000250043"/>
    </source>
</evidence>
<sequence length="81" mass="9052">TSPELVSCTTQLVKLPPPLSIEPSAEVLTLVTTFCQEVDSYVQGGPYTAGWVQETRMIYADFKRDMRSTAPYYVVFSNAKQ</sequence>
<proteinExistence type="predicted"/>
<evidence type="ECO:0000313" key="1">
    <source>
        <dbReference type="EMBL" id="OCH83530.1"/>
    </source>
</evidence>
<organism evidence="1 2">
    <name type="scientific">Obba rivulosa</name>
    <dbReference type="NCBI Taxonomy" id="1052685"/>
    <lineage>
        <taxon>Eukaryota</taxon>
        <taxon>Fungi</taxon>
        <taxon>Dikarya</taxon>
        <taxon>Basidiomycota</taxon>
        <taxon>Agaricomycotina</taxon>
        <taxon>Agaricomycetes</taxon>
        <taxon>Polyporales</taxon>
        <taxon>Gelatoporiaceae</taxon>
        <taxon>Obba</taxon>
    </lineage>
</organism>
<gene>
    <name evidence="1" type="ORF">OBBRIDRAFT_706286</name>
</gene>
<dbReference type="AlphaFoldDB" id="A0A8E2DDA9"/>
<reference evidence="1 2" key="1">
    <citation type="submission" date="2016-07" db="EMBL/GenBank/DDBJ databases">
        <title>Draft genome of the white-rot fungus Obba rivulosa 3A-2.</title>
        <authorList>
            <consortium name="DOE Joint Genome Institute"/>
            <person name="Miettinen O."/>
            <person name="Riley R."/>
            <person name="Acob R."/>
            <person name="Barry K."/>
            <person name="Cullen D."/>
            <person name="De Vries R."/>
            <person name="Hainaut M."/>
            <person name="Hatakka A."/>
            <person name="Henrissat B."/>
            <person name="Hilden K."/>
            <person name="Kuo R."/>
            <person name="Labutti K."/>
            <person name="Lipzen A."/>
            <person name="Makela M.R."/>
            <person name="Sandor L."/>
            <person name="Spatafora J.W."/>
            <person name="Grigoriev I.V."/>
            <person name="Hibbett D.S."/>
        </authorList>
    </citation>
    <scope>NUCLEOTIDE SEQUENCE [LARGE SCALE GENOMIC DNA]</scope>
    <source>
        <strain evidence="1 2">3A-2</strain>
    </source>
</reference>
<feature type="non-terminal residue" evidence="1">
    <location>
        <position position="1"/>
    </location>
</feature>
<dbReference type="Proteomes" id="UP000250043">
    <property type="component" value="Unassembled WGS sequence"/>
</dbReference>
<dbReference type="EMBL" id="KV723030">
    <property type="protein sequence ID" value="OCH83530.1"/>
    <property type="molecule type" value="Genomic_DNA"/>
</dbReference>
<protein>
    <submittedName>
        <fullName evidence="1">Uncharacterized protein</fullName>
    </submittedName>
</protein>
<keyword evidence="2" id="KW-1185">Reference proteome</keyword>
<name>A0A8E2DDA9_9APHY</name>
<accession>A0A8E2DDA9</accession>